<evidence type="ECO:0000256" key="16">
    <source>
        <dbReference type="PROSITE-ProRule" id="PRU00703"/>
    </source>
</evidence>
<dbReference type="InterPro" id="IPR001926">
    <property type="entry name" value="TrpB-like_PALP"/>
</dbReference>
<dbReference type="Gene3D" id="3.10.580.10">
    <property type="entry name" value="CBS-domain"/>
    <property type="match status" value="1"/>
</dbReference>
<evidence type="ECO:0000256" key="15">
    <source>
        <dbReference type="PIRSR" id="PIRSR605856-51"/>
    </source>
</evidence>
<dbReference type="CDD" id="cd01561">
    <property type="entry name" value="CBS_like"/>
    <property type="match status" value="1"/>
</dbReference>
<dbReference type="InterPro" id="IPR036052">
    <property type="entry name" value="TrpB-like_PALP_sf"/>
</dbReference>
<dbReference type="InterPro" id="IPR005857">
    <property type="entry name" value="Cysta_beta_synth"/>
</dbReference>
<evidence type="ECO:0000256" key="3">
    <source>
        <dbReference type="ARBA" id="ARBA00007103"/>
    </source>
</evidence>
<evidence type="ECO:0000256" key="5">
    <source>
        <dbReference type="ARBA" id="ARBA00022605"/>
    </source>
</evidence>
<dbReference type="FunFam" id="3.40.50.1100:FF:000118">
    <property type="entry name" value="Related to CYS4-cystathionine beta-synthase"/>
    <property type="match status" value="1"/>
</dbReference>
<reference evidence="18 21" key="3">
    <citation type="submission" date="2020-10" db="EMBL/GenBank/DDBJ databases">
        <title>Ca. Dormibacterota MAGs.</title>
        <authorList>
            <person name="Montgomery K."/>
        </authorList>
    </citation>
    <scope>NUCLEOTIDE SEQUENCE [LARGE SCALE GENOMIC DNA]</scope>
    <source>
        <strain evidence="18">SC8812_S17_18</strain>
    </source>
</reference>
<feature type="modified residue" description="N6-(pyridoxal phosphate)lysine" evidence="15">
    <location>
        <position position="44"/>
    </location>
</feature>
<evidence type="ECO:0000313" key="18">
    <source>
        <dbReference type="EMBL" id="MBJ7595714.1"/>
    </source>
</evidence>
<dbReference type="Proteomes" id="UP000248724">
    <property type="component" value="Unassembled WGS sequence"/>
</dbReference>
<dbReference type="Gene3D" id="3.40.50.1100">
    <property type="match status" value="2"/>
</dbReference>
<comment type="pathway">
    <text evidence="2">Amino-acid biosynthesis; L-cysteine biosynthesis; L-cysteine from L-homocysteine and L-serine: step 1/2.</text>
</comment>
<keyword evidence="9" id="KW-0198">Cysteine biosynthesis</keyword>
<name>A0A2W6ACM9_9BACT</name>
<evidence type="ECO:0000256" key="9">
    <source>
        <dbReference type="ARBA" id="ARBA00023192"/>
    </source>
</evidence>
<dbReference type="Pfam" id="PF00291">
    <property type="entry name" value="PALP"/>
    <property type="match status" value="1"/>
</dbReference>
<keyword evidence="8 16" id="KW-0129">CBS domain</keyword>
<evidence type="ECO:0000313" key="20">
    <source>
        <dbReference type="Proteomes" id="UP000248724"/>
    </source>
</evidence>
<dbReference type="InterPro" id="IPR050214">
    <property type="entry name" value="Cys_Synth/Cystath_Beta-Synth"/>
</dbReference>
<dbReference type="InterPro" id="IPR000644">
    <property type="entry name" value="CBS_dom"/>
</dbReference>
<dbReference type="InterPro" id="IPR046342">
    <property type="entry name" value="CBS_dom_sf"/>
</dbReference>
<feature type="domain" description="CBS" evidence="17">
    <location>
        <begin position="335"/>
        <end position="394"/>
    </location>
</feature>
<evidence type="ECO:0000313" key="21">
    <source>
        <dbReference type="Proteomes" id="UP000606991"/>
    </source>
</evidence>
<dbReference type="AlphaFoldDB" id="A0A2W6ACM9"/>
<dbReference type="FunFam" id="3.40.50.1100:FF:000003">
    <property type="entry name" value="Cystathionine beta-synthase"/>
    <property type="match status" value="1"/>
</dbReference>
<dbReference type="GO" id="GO:0019343">
    <property type="term" value="P:cysteine biosynthetic process via cystathionine"/>
    <property type="evidence" value="ECO:0007669"/>
    <property type="project" value="InterPro"/>
</dbReference>
<feature type="binding site" evidence="14">
    <location>
        <begin position="181"/>
        <end position="185"/>
    </location>
    <ligand>
        <name>pyridoxal 5'-phosphate</name>
        <dbReference type="ChEBI" id="CHEBI:597326"/>
    </ligand>
</feature>
<dbReference type="InterPro" id="IPR001216">
    <property type="entry name" value="P-phosphate_BS"/>
</dbReference>
<protein>
    <recommendedName>
        <fullName evidence="11 13">Cystathionine beta-synthase</fullName>
        <ecNumber evidence="4 13">4.2.1.22</ecNumber>
    </recommendedName>
</protein>
<feature type="binding site" evidence="14">
    <location>
        <position position="74"/>
    </location>
    <ligand>
        <name>pyridoxal 5'-phosphate</name>
        <dbReference type="ChEBI" id="CHEBI:597326"/>
    </ligand>
</feature>
<evidence type="ECO:0000256" key="14">
    <source>
        <dbReference type="PIRSR" id="PIRSR605856-50"/>
    </source>
</evidence>
<evidence type="ECO:0000256" key="2">
    <source>
        <dbReference type="ARBA" id="ARBA00005003"/>
    </source>
</evidence>
<reference evidence="19" key="2">
    <citation type="submission" date="2018-05" db="EMBL/GenBank/DDBJ databases">
        <authorList>
            <person name="Ferrari B."/>
        </authorList>
    </citation>
    <scope>NUCLEOTIDE SEQUENCE</scope>
    <source>
        <strain evidence="19">RRmetagenome_bin12</strain>
    </source>
</reference>
<dbReference type="RefSeq" id="WP_337313070.1">
    <property type="nucleotide sequence ID" value="NZ_JAEKNS010000131.1"/>
</dbReference>
<evidence type="ECO:0000256" key="12">
    <source>
        <dbReference type="ARBA" id="ARBA00047490"/>
    </source>
</evidence>
<sequence length="455" mass="48383">MEYSESILDLVGNTPLVRLRALTRGVAATVLAKLEQLNPGGSVKDRIALGMVEEAERSGQLRPGGTIVEPTSGNTGHGLAMVAAIKGYKMIFVMPDKMSAEKISLLKAYGADVVVCPTNVDRDSPQSYYSVADRLSREIPGAFQPNQYFNAKNPEAHYQTTGPELWRQTEGRISVFVAGVGTGGTISGTGRFLKEQNPAIQVVGADPEGSIFSGPIAPYKIEGVGEDFWPGTFDPAIVDRIIQVTDREAFVAARRLAREEGILVGGSAGMALHAALVVAADTDPDGVIVVLLPDTGRNYLSKYFSDEWMRQNGFLDRLGPARVREVLASHAADGRVPSLVAVQAGKSVGEAIDLMQLYNISQLPVVDGGDGDTTVVGSIAERTLLDRVYRDPAVVTASVSAAMDPPFTSVAADAPLDEAFAPLLSGEAAVTIIDADRPVGVITRADLLEYVAHHR</sequence>
<dbReference type="Pfam" id="PF00571">
    <property type="entry name" value="CBS"/>
    <property type="match status" value="2"/>
</dbReference>
<evidence type="ECO:0000256" key="4">
    <source>
        <dbReference type="ARBA" id="ARBA00012041"/>
    </source>
</evidence>
<comment type="catalytic activity">
    <reaction evidence="12">
        <text>L-homocysteine + L-serine = L,L-cystathionine + H2O</text>
        <dbReference type="Rhea" id="RHEA:10112"/>
        <dbReference type="ChEBI" id="CHEBI:15377"/>
        <dbReference type="ChEBI" id="CHEBI:33384"/>
        <dbReference type="ChEBI" id="CHEBI:58161"/>
        <dbReference type="ChEBI" id="CHEBI:58199"/>
        <dbReference type="EC" id="4.2.1.22"/>
    </reaction>
</comment>
<evidence type="ECO:0000259" key="17">
    <source>
        <dbReference type="PROSITE" id="PS51371"/>
    </source>
</evidence>
<dbReference type="GO" id="GO:0004122">
    <property type="term" value="F:cystathionine beta-synthase activity"/>
    <property type="evidence" value="ECO:0007669"/>
    <property type="project" value="UniProtKB-UniRule"/>
</dbReference>
<dbReference type="NCBIfam" id="TIGR01137">
    <property type="entry name" value="cysta_beta"/>
    <property type="match status" value="1"/>
</dbReference>
<dbReference type="PANTHER" id="PTHR10314">
    <property type="entry name" value="CYSTATHIONINE BETA-SYNTHASE"/>
    <property type="match status" value="1"/>
</dbReference>
<dbReference type="SUPFAM" id="SSF53686">
    <property type="entry name" value="Tryptophan synthase beta subunit-like PLP-dependent enzymes"/>
    <property type="match status" value="1"/>
</dbReference>
<dbReference type="EMBL" id="QHBU01000046">
    <property type="protein sequence ID" value="PZR83058.1"/>
    <property type="molecule type" value="Genomic_DNA"/>
</dbReference>
<evidence type="ECO:0000256" key="10">
    <source>
        <dbReference type="ARBA" id="ARBA00023239"/>
    </source>
</evidence>
<evidence type="ECO:0000256" key="7">
    <source>
        <dbReference type="ARBA" id="ARBA00022898"/>
    </source>
</evidence>
<dbReference type="PROSITE" id="PS51371">
    <property type="entry name" value="CBS"/>
    <property type="match status" value="2"/>
</dbReference>
<comment type="caution">
    <text evidence="19">The sequence shown here is derived from an EMBL/GenBank/DDBJ whole genome shotgun (WGS) entry which is preliminary data.</text>
</comment>
<comment type="cofactor">
    <cofactor evidence="1 14">
        <name>pyridoxal 5'-phosphate</name>
        <dbReference type="ChEBI" id="CHEBI:597326"/>
    </cofactor>
</comment>
<evidence type="ECO:0000256" key="11">
    <source>
        <dbReference type="ARBA" id="ARBA00026192"/>
    </source>
</evidence>
<accession>A0A2W6ACM9</accession>
<reference evidence="19 20" key="1">
    <citation type="journal article" date="2017" name="Nature">
        <title>Atmospheric trace gases support primary production in Antarctic desert surface soil.</title>
        <authorList>
            <person name="Ji M."/>
            <person name="Greening C."/>
            <person name="Vanwonterghem I."/>
            <person name="Carere C.R."/>
            <person name="Bay S.K."/>
            <person name="Steen J.A."/>
            <person name="Montgomery K."/>
            <person name="Lines T."/>
            <person name="Beardall J."/>
            <person name="van Dorst J."/>
            <person name="Snape I."/>
            <person name="Stott M.B."/>
            <person name="Hugenholtz P."/>
            <person name="Ferrari B.C."/>
        </authorList>
    </citation>
    <scope>NUCLEOTIDE SEQUENCE [LARGE SCALE GENOMIC DNA]</scope>
    <source>
        <strain evidence="19">RRmetagenome_bin12</strain>
    </source>
</reference>
<dbReference type="Proteomes" id="UP000606991">
    <property type="component" value="Unassembled WGS sequence"/>
</dbReference>
<dbReference type="EMBL" id="JAEKNS010000131">
    <property type="protein sequence ID" value="MBJ7595714.1"/>
    <property type="molecule type" value="Genomic_DNA"/>
</dbReference>
<keyword evidence="5" id="KW-0028">Amino-acid biosynthesis</keyword>
<evidence type="ECO:0000256" key="6">
    <source>
        <dbReference type="ARBA" id="ARBA00022679"/>
    </source>
</evidence>
<comment type="similarity">
    <text evidence="3">Belongs to the cysteine synthase/cystathionine beta-synthase family.</text>
</comment>
<dbReference type="GO" id="GO:0006535">
    <property type="term" value="P:cysteine biosynthetic process from serine"/>
    <property type="evidence" value="ECO:0007669"/>
    <property type="project" value="InterPro"/>
</dbReference>
<evidence type="ECO:0000313" key="19">
    <source>
        <dbReference type="EMBL" id="PZR83058.1"/>
    </source>
</evidence>
<keyword evidence="6" id="KW-0808">Transferase</keyword>
<evidence type="ECO:0000256" key="8">
    <source>
        <dbReference type="ARBA" id="ARBA00023122"/>
    </source>
</evidence>
<dbReference type="GO" id="GO:0004124">
    <property type="term" value="F:cysteine synthase activity"/>
    <property type="evidence" value="ECO:0007669"/>
    <property type="project" value="InterPro"/>
</dbReference>
<dbReference type="UniPathway" id="UPA00136">
    <property type="reaction ID" value="UER00201"/>
</dbReference>
<evidence type="ECO:0000256" key="13">
    <source>
        <dbReference type="NCBIfam" id="TIGR01137"/>
    </source>
</evidence>
<dbReference type="PROSITE" id="PS00901">
    <property type="entry name" value="CYS_SYNTHASE"/>
    <property type="match status" value="1"/>
</dbReference>
<feature type="domain" description="CBS" evidence="17">
    <location>
        <begin position="403"/>
        <end position="455"/>
    </location>
</feature>
<dbReference type="SMART" id="SM00116">
    <property type="entry name" value="CBS"/>
    <property type="match status" value="2"/>
</dbReference>
<proteinExistence type="inferred from homology"/>
<dbReference type="NCBIfam" id="TIGR01136">
    <property type="entry name" value="cysKM"/>
    <property type="match status" value="1"/>
</dbReference>
<evidence type="ECO:0000256" key="1">
    <source>
        <dbReference type="ARBA" id="ARBA00001933"/>
    </source>
</evidence>
<gene>
    <name evidence="19" type="ORF">DLM65_02575</name>
    <name evidence="18" type="ORF">JF886_12795</name>
</gene>
<dbReference type="GO" id="GO:0005737">
    <property type="term" value="C:cytoplasm"/>
    <property type="evidence" value="ECO:0007669"/>
    <property type="project" value="InterPro"/>
</dbReference>
<dbReference type="EC" id="4.2.1.22" evidence="4 13"/>
<keyword evidence="7 14" id="KW-0663">Pyridoxal phosphate</keyword>
<keyword evidence="10 18" id="KW-0456">Lyase</keyword>
<organism evidence="19 20">
    <name type="scientific">Candidatus Aeolococcus gillhamiae</name>
    <dbReference type="NCBI Taxonomy" id="3127015"/>
    <lineage>
        <taxon>Bacteria</taxon>
        <taxon>Bacillati</taxon>
        <taxon>Candidatus Dormiibacterota</taxon>
        <taxon>Candidatus Dormibacteria</taxon>
        <taxon>Candidatus Aeolococcales</taxon>
        <taxon>Candidatus Aeolococcaceae</taxon>
        <taxon>Candidatus Aeolococcus</taxon>
    </lineage>
</organism>
<dbReference type="InterPro" id="IPR005856">
    <property type="entry name" value="Cys_synth"/>
</dbReference>
<dbReference type="SUPFAM" id="SSF54631">
    <property type="entry name" value="CBS-domain pair"/>
    <property type="match status" value="1"/>
</dbReference>
<feature type="binding site" evidence="14">
    <location>
        <position position="267"/>
    </location>
    <ligand>
        <name>pyridoxal 5'-phosphate</name>
        <dbReference type="ChEBI" id="CHEBI:597326"/>
    </ligand>
</feature>
<accession>A0A934N6S0</accession>